<dbReference type="InterPro" id="IPR017452">
    <property type="entry name" value="GPCR_Rhodpsn_7TM"/>
</dbReference>
<dbReference type="PANTHER" id="PTHR45698:SF1">
    <property type="entry name" value="TRACE AMINE-ASSOCIATED RECEPTOR 13C-LIKE"/>
    <property type="match status" value="1"/>
</dbReference>
<evidence type="ECO:0000256" key="1">
    <source>
        <dbReference type="ARBA" id="ARBA00004370"/>
    </source>
</evidence>
<accession>A0A3M6TL28</accession>
<name>A0A3M6TL28_POCDA</name>
<evidence type="ECO:0000313" key="8">
    <source>
        <dbReference type="EMBL" id="RMX41944.1"/>
    </source>
</evidence>
<feature type="transmembrane region" description="Helical" evidence="6">
    <location>
        <begin position="43"/>
        <end position="64"/>
    </location>
</feature>
<evidence type="ECO:0000256" key="4">
    <source>
        <dbReference type="ARBA" id="ARBA00023136"/>
    </source>
</evidence>
<evidence type="ECO:0000256" key="6">
    <source>
        <dbReference type="SAM" id="Phobius"/>
    </source>
</evidence>
<feature type="domain" description="G-protein coupled receptors family 1 profile" evidence="7">
    <location>
        <begin position="55"/>
        <end position="309"/>
    </location>
</feature>
<dbReference type="EMBL" id="RCHS01003431">
    <property type="protein sequence ID" value="RMX41944.1"/>
    <property type="molecule type" value="Genomic_DNA"/>
</dbReference>
<dbReference type="SUPFAM" id="SSF81321">
    <property type="entry name" value="Family A G protein-coupled receptor-like"/>
    <property type="match status" value="1"/>
</dbReference>
<feature type="transmembrane region" description="Helical" evidence="6">
    <location>
        <begin position="253"/>
        <end position="272"/>
    </location>
</feature>
<protein>
    <recommendedName>
        <fullName evidence="7">G-protein coupled receptors family 1 profile domain-containing protein</fullName>
    </recommendedName>
</protein>
<evidence type="ECO:0000256" key="3">
    <source>
        <dbReference type="ARBA" id="ARBA00022989"/>
    </source>
</evidence>
<evidence type="ECO:0000313" key="9">
    <source>
        <dbReference type="Proteomes" id="UP000275408"/>
    </source>
</evidence>
<dbReference type="GO" id="GO:0004930">
    <property type="term" value="F:G protein-coupled receptor activity"/>
    <property type="evidence" value="ECO:0007669"/>
    <property type="project" value="UniProtKB-KW"/>
</dbReference>
<keyword evidence="2 5" id="KW-0812">Transmembrane</keyword>
<keyword evidence="9" id="KW-1185">Reference proteome</keyword>
<comment type="caution">
    <text evidence="8">The sequence shown here is derived from an EMBL/GenBank/DDBJ whole genome shotgun (WGS) entry which is preliminary data.</text>
</comment>
<comment type="similarity">
    <text evidence="5">Belongs to the G-protein coupled receptor 1 family.</text>
</comment>
<dbReference type="OrthoDB" id="10037617at2759"/>
<evidence type="ECO:0000256" key="5">
    <source>
        <dbReference type="RuleBase" id="RU000688"/>
    </source>
</evidence>
<feature type="transmembrane region" description="Helical" evidence="6">
    <location>
        <begin position="164"/>
        <end position="183"/>
    </location>
</feature>
<gene>
    <name evidence="8" type="ORF">pdam_00006647</name>
</gene>
<feature type="transmembrane region" description="Helical" evidence="6">
    <location>
        <begin position="292"/>
        <end position="312"/>
    </location>
</feature>
<keyword evidence="4 6" id="KW-0472">Membrane</keyword>
<dbReference type="Pfam" id="PF00001">
    <property type="entry name" value="7tm_1"/>
    <property type="match status" value="1"/>
</dbReference>
<evidence type="ECO:0000259" key="7">
    <source>
        <dbReference type="PROSITE" id="PS50262"/>
    </source>
</evidence>
<sequence length="373" mass="41943">MAEYSALATDLLANKSSPTQPNVLSNQPKPSIETSQSETVLEVTFSVIAALAFVLNFMFCIVLLKKPSLMRKPHNFLLFNLAITDLLTGLTLIVTPGYVSRQSLIPISRGIGGHMFCALLANRYLLFTIAKVSILLVTCLAMERWCCVLRPVKYMIHFSRRRRIVYVVGSWTLSCALQIHKMFEKRLVGNKCETVEAPYGETGAQALIAIYGFANFIVPCVITWLTFAHIKFRSPNSLGAGQKSDGRRVRQKTVLQLCALTAAVFTLSWLPAQVSYTLFPFGITDVSSSLHKWWNAIAFLNSCVNPLIYWYYHKEYRNTFFKLFCGCKALQFQAIKPQHCTDSGSHDLPLNHKTGESPPLQMVPSPYIDENRV</sequence>
<dbReference type="AlphaFoldDB" id="A0A3M6TL28"/>
<dbReference type="PROSITE" id="PS00237">
    <property type="entry name" value="G_PROTEIN_RECEP_F1_1"/>
    <property type="match status" value="1"/>
</dbReference>
<dbReference type="PROSITE" id="PS50262">
    <property type="entry name" value="G_PROTEIN_RECEP_F1_2"/>
    <property type="match status" value="1"/>
</dbReference>
<organism evidence="8 9">
    <name type="scientific">Pocillopora damicornis</name>
    <name type="common">Cauliflower coral</name>
    <name type="synonym">Millepora damicornis</name>
    <dbReference type="NCBI Taxonomy" id="46731"/>
    <lineage>
        <taxon>Eukaryota</taxon>
        <taxon>Metazoa</taxon>
        <taxon>Cnidaria</taxon>
        <taxon>Anthozoa</taxon>
        <taxon>Hexacorallia</taxon>
        <taxon>Scleractinia</taxon>
        <taxon>Astrocoeniina</taxon>
        <taxon>Pocilloporidae</taxon>
        <taxon>Pocillopora</taxon>
    </lineage>
</organism>
<reference evidence="8 9" key="1">
    <citation type="journal article" date="2018" name="Sci. Rep.">
        <title>Comparative analysis of the Pocillopora damicornis genome highlights role of immune system in coral evolution.</title>
        <authorList>
            <person name="Cunning R."/>
            <person name="Bay R.A."/>
            <person name="Gillette P."/>
            <person name="Baker A.C."/>
            <person name="Traylor-Knowles N."/>
        </authorList>
    </citation>
    <scope>NUCLEOTIDE SEQUENCE [LARGE SCALE GENOMIC DNA]</scope>
    <source>
        <strain evidence="8">RSMAS</strain>
        <tissue evidence="8">Whole animal</tissue>
    </source>
</reference>
<dbReference type="STRING" id="46731.A0A3M6TL28"/>
<dbReference type="Gene3D" id="1.20.1070.10">
    <property type="entry name" value="Rhodopsin 7-helix transmembrane proteins"/>
    <property type="match status" value="1"/>
</dbReference>
<feature type="transmembrane region" description="Helical" evidence="6">
    <location>
        <begin position="76"/>
        <end position="99"/>
    </location>
</feature>
<dbReference type="PANTHER" id="PTHR45698">
    <property type="entry name" value="TRACE AMINE-ASSOCIATED RECEPTOR 19N-RELATED"/>
    <property type="match status" value="1"/>
</dbReference>
<keyword evidence="5" id="KW-0807">Transducer</keyword>
<feature type="transmembrane region" description="Helical" evidence="6">
    <location>
        <begin position="203"/>
        <end position="227"/>
    </location>
</feature>
<comment type="subcellular location">
    <subcellularLocation>
        <location evidence="1">Membrane</location>
    </subcellularLocation>
</comment>
<dbReference type="GO" id="GO:0016020">
    <property type="term" value="C:membrane"/>
    <property type="evidence" value="ECO:0007669"/>
    <property type="project" value="UniProtKB-SubCell"/>
</dbReference>
<dbReference type="Proteomes" id="UP000275408">
    <property type="component" value="Unassembled WGS sequence"/>
</dbReference>
<keyword evidence="3 6" id="KW-1133">Transmembrane helix</keyword>
<feature type="transmembrane region" description="Helical" evidence="6">
    <location>
        <begin position="124"/>
        <end position="143"/>
    </location>
</feature>
<evidence type="ECO:0000256" key="2">
    <source>
        <dbReference type="ARBA" id="ARBA00022692"/>
    </source>
</evidence>
<dbReference type="PRINTS" id="PR00237">
    <property type="entry name" value="GPCRRHODOPSN"/>
</dbReference>
<dbReference type="InterPro" id="IPR000276">
    <property type="entry name" value="GPCR_Rhodpsn"/>
</dbReference>
<proteinExistence type="inferred from homology"/>
<keyword evidence="5" id="KW-0297">G-protein coupled receptor</keyword>
<dbReference type="CDD" id="cd00637">
    <property type="entry name" value="7tm_classA_rhodopsin-like"/>
    <property type="match status" value="1"/>
</dbReference>
<keyword evidence="5" id="KW-0675">Receptor</keyword>